<evidence type="ECO:0000313" key="3">
    <source>
        <dbReference type="EMBL" id="ACE03016.1"/>
    </source>
</evidence>
<dbReference type="InterPro" id="IPR000192">
    <property type="entry name" value="Aminotrans_V_dom"/>
</dbReference>
<dbReference type="STRING" id="331678.Cphamn1_0027"/>
<dbReference type="InterPro" id="IPR015424">
    <property type="entry name" value="PyrdxlP-dep_Trfase"/>
</dbReference>
<dbReference type="OrthoDB" id="9804366at2"/>
<gene>
    <name evidence="3" type="ordered locus">Cphamn1_0027</name>
</gene>
<dbReference type="HOGENOM" id="CLU_003433_2_1_10"/>
<reference evidence="3" key="1">
    <citation type="submission" date="2008-06" db="EMBL/GenBank/DDBJ databases">
        <title>Complete sequence of Chlorobium phaeobacteroides BS1.</title>
        <authorList>
            <consortium name="US DOE Joint Genome Institute"/>
            <person name="Lucas S."/>
            <person name="Copeland A."/>
            <person name="Lapidus A."/>
            <person name="Glavina del Rio T."/>
            <person name="Dalin E."/>
            <person name="Tice H."/>
            <person name="Bruce D."/>
            <person name="Goodwin L."/>
            <person name="Pitluck S."/>
            <person name="Schmutz J."/>
            <person name="Larimer F."/>
            <person name="Land M."/>
            <person name="Hauser L."/>
            <person name="Kyrpides N."/>
            <person name="Ovchinnikova G."/>
            <person name="Li T."/>
            <person name="Liu Z."/>
            <person name="Zhao F."/>
            <person name="Overmann J."/>
            <person name="Bryant D.A."/>
            <person name="Richardson P."/>
        </authorList>
    </citation>
    <scope>NUCLEOTIDE SEQUENCE [LARGE SCALE GENOMIC DNA]</scope>
    <source>
        <strain evidence="3">BS1</strain>
    </source>
</reference>
<evidence type="ECO:0000256" key="1">
    <source>
        <dbReference type="ARBA" id="ARBA00022898"/>
    </source>
</evidence>
<dbReference type="PANTHER" id="PTHR43092">
    <property type="entry name" value="L-CYSTEINE DESULFHYDRASE"/>
    <property type="match status" value="1"/>
</dbReference>
<sequence>MFNFSSGGDEGVFLPEREEAYFSGFARMFKISNIDRYFLPTQKGSMPIPVLKNYKKGLDRIAKDPRRVFLEKTEVTREKIAKGYGARADEIAISRNTTDAISQVLYGIDWRRDEEILCSTLEYPNCIATIRRVACRFGLTIRQFGVPSRHDTHAEEIVESARRGIVPGKTKVMFFSAPAQPNGMMLPFRRLARLAQHYGIITVVDGAHYGGMFNPRLDDTGIDFWGISGYKWQCGPGGTGILYVRNALLESNNTPLPRFNLVRSADLHAPIDGSRPLDFDIGAALSHYGFPESADLRALGEACEIWDRAGRARIERYILWLADYAREKLVAVFGEHALLQACKDEELKSGLVAFNPFPEKEQRRDLQLAHRFNARLSRKYGYRLGYGGIGLNGFTRDPEPDAGRFYEGCVPNRNALTNEPEPEDIPFRFGTPVWINRKDIDRFIKACRKTLDSVA</sequence>
<dbReference type="KEGG" id="cpb:Cphamn1_0027"/>
<dbReference type="GO" id="GO:0008483">
    <property type="term" value="F:transaminase activity"/>
    <property type="evidence" value="ECO:0007669"/>
    <property type="project" value="UniProtKB-KW"/>
</dbReference>
<dbReference type="SUPFAM" id="SSF53383">
    <property type="entry name" value="PLP-dependent transferases"/>
    <property type="match status" value="1"/>
</dbReference>
<feature type="domain" description="Aminotransferase class V" evidence="2">
    <location>
        <begin position="67"/>
        <end position="355"/>
    </location>
</feature>
<keyword evidence="1" id="KW-0663">Pyridoxal phosphate</keyword>
<protein>
    <submittedName>
        <fullName evidence="3">Aminotransferase class V</fullName>
    </submittedName>
</protein>
<dbReference type="InterPro" id="IPR015421">
    <property type="entry name" value="PyrdxlP-dep_Trfase_major"/>
</dbReference>
<evidence type="ECO:0000259" key="2">
    <source>
        <dbReference type="Pfam" id="PF00266"/>
    </source>
</evidence>
<proteinExistence type="predicted"/>
<name>B3EJK5_CHLPB</name>
<dbReference type="eggNOG" id="COG0520">
    <property type="taxonomic scope" value="Bacteria"/>
</dbReference>
<dbReference type="InterPro" id="IPR015422">
    <property type="entry name" value="PyrdxlP-dep_Trfase_small"/>
</dbReference>
<dbReference type="PANTHER" id="PTHR43092:SF2">
    <property type="entry name" value="HERCYNYLCYSTEINE SULFOXIDE LYASE"/>
    <property type="match status" value="1"/>
</dbReference>
<dbReference type="Gene3D" id="3.40.640.10">
    <property type="entry name" value="Type I PLP-dependent aspartate aminotransferase-like (Major domain)"/>
    <property type="match status" value="1"/>
</dbReference>
<accession>B3EJK5</accession>
<dbReference type="Pfam" id="PF00266">
    <property type="entry name" value="Aminotran_5"/>
    <property type="match status" value="1"/>
</dbReference>
<dbReference type="AlphaFoldDB" id="B3EJK5"/>
<organism evidence="3">
    <name type="scientific">Chlorobium phaeobacteroides (strain BS1)</name>
    <dbReference type="NCBI Taxonomy" id="331678"/>
    <lineage>
        <taxon>Bacteria</taxon>
        <taxon>Pseudomonadati</taxon>
        <taxon>Chlorobiota</taxon>
        <taxon>Chlorobiia</taxon>
        <taxon>Chlorobiales</taxon>
        <taxon>Chlorobiaceae</taxon>
        <taxon>Chlorobium/Pelodictyon group</taxon>
        <taxon>Chlorobium</taxon>
    </lineage>
</organism>
<dbReference type="Gene3D" id="3.90.1150.10">
    <property type="entry name" value="Aspartate Aminotransferase, domain 1"/>
    <property type="match status" value="1"/>
</dbReference>
<keyword evidence="3" id="KW-0808">Transferase</keyword>
<keyword evidence="3" id="KW-0032">Aminotransferase</keyword>
<dbReference type="EMBL" id="CP001101">
    <property type="protein sequence ID" value="ACE03016.1"/>
    <property type="molecule type" value="Genomic_DNA"/>
</dbReference>